<gene>
    <name evidence="2" type="ORF">AWT83_16870</name>
    <name evidence="3" type="ORF">DTPHA_603113</name>
</gene>
<evidence type="ECO:0000313" key="5">
    <source>
        <dbReference type="Proteomes" id="UP000183509"/>
    </source>
</evidence>
<evidence type="ECO:0000259" key="1">
    <source>
        <dbReference type="Pfam" id="PF13338"/>
    </source>
</evidence>
<dbReference type="Pfam" id="PF13338">
    <property type="entry name" value="AbiEi_4"/>
    <property type="match status" value="1"/>
</dbReference>
<dbReference type="Proteomes" id="UP000070452">
    <property type="component" value="Unassembled WGS sequence"/>
</dbReference>
<reference evidence="2 4" key="1">
    <citation type="submission" date="2016-01" db="EMBL/GenBank/DDBJ databases">
        <title>Molecular Mechanisms for transfer of large genomic segments between Enterococcus faecium strains.</title>
        <authorList>
            <person name="Garcia-Solache M.A."/>
            <person name="Lebreton F."/>
            <person name="Mclaughlin R.E."/>
            <person name="Whiteaker J.D."/>
            <person name="Gilmore M.S."/>
            <person name="Rice L.B."/>
        </authorList>
    </citation>
    <scope>NUCLEOTIDE SEQUENCE [LARGE SCALE GENOMIC DNA]</scope>
    <source>
        <strain evidence="2 4">D344RRF x C68</strain>
    </source>
</reference>
<sequence>MQEKLKELLAIRDGNLSMKEARKLGIAATTVQRLVNQGKLIKVDRGYYVEDGHGIDDLFWLQQRFSRGIFSHETTLDIYQLSTNMPKFIHLTFPHGYNVDRSITKEQQLQFHFVKKEVYELGKVEGTSFQGNPITMYDKERTLCDIWNPRYEIEYEMKLEALKEYMEDPLRDPSKLRDYMTKLHVEKEMKYHMQSLY</sequence>
<evidence type="ECO:0000313" key="3">
    <source>
        <dbReference type="EMBL" id="SAM54545.1"/>
    </source>
</evidence>
<dbReference type="Proteomes" id="UP000183509">
    <property type="component" value="Unassembled WGS sequence"/>
</dbReference>
<accession>A0A132P297</accession>
<dbReference type="EMBL" id="FKLM01000147">
    <property type="protein sequence ID" value="SAM54545.1"/>
    <property type="molecule type" value="Genomic_DNA"/>
</dbReference>
<dbReference type="InterPro" id="IPR025159">
    <property type="entry name" value="AbiEi_N"/>
</dbReference>
<name>A0A132P297_ENTFC</name>
<comment type="caution">
    <text evidence="2">The sequence shown here is derived from an EMBL/GenBank/DDBJ whole genome shotgun (WGS) entry which is preliminary data.</text>
</comment>
<protein>
    <submittedName>
        <fullName evidence="2">Abortive infection protein</fullName>
    </submittedName>
    <submittedName>
        <fullName evidence="3">Transcriptional regulator</fullName>
    </submittedName>
</protein>
<feature type="domain" description="AbiEi antitoxin N-terminal" evidence="1">
    <location>
        <begin position="3"/>
        <end position="49"/>
    </location>
</feature>
<proteinExistence type="predicted"/>
<dbReference type="AlphaFoldDB" id="A0A132P297"/>
<dbReference type="EMBL" id="LRHK01000009">
    <property type="protein sequence ID" value="KWX16102.1"/>
    <property type="molecule type" value="Genomic_DNA"/>
</dbReference>
<organism evidence="2 4">
    <name type="scientific">Enterococcus faecium</name>
    <name type="common">Streptococcus faecium</name>
    <dbReference type="NCBI Taxonomy" id="1352"/>
    <lineage>
        <taxon>Bacteria</taxon>
        <taxon>Bacillati</taxon>
        <taxon>Bacillota</taxon>
        <taxon>Bacilli</taxon>
        <taxon>Lactobacillales</taxon>
        <taxon>Enterococcaceae</taxon>
        <taxon>Enterococcus</taxon>
    </lineage>
</organism>
<dbReference type="RefSeq" id="WP_002296244.1">
    <property type="nucleotide sequence ID" value="NZ_BTRN01000109.1"/>
</dbReference>
<reference evidence="3 5" key="2">
    <citation type="submission" date="2016-04" db="EMBL/GenBank/DDBJ databases">
        <authorList>
            <person name="Millard A."/>
        </authorList>
    </citation>
    <scope>NUCLEOTIDE SEQUENCE [LARGE SCALE GENOMIC DNA]</scope>
    <source>
        <strain evidence="3">Isolate 22</strain>
    </source>
</reference>
<evidence type="ECO:0000313" key="2">
    <source>
        <dbReference type="EMBL" id="KWX16102.1"/>
    </source>
</evidence>
<evidence type="ECO:0000313" key="4">
    <source>
        <dbReference type="Proteomes" id="UP000070452"/>
    </source>
</evidence>